<dbReference type="GO" id="GO:0005930">
    <property type="term" value="C:axoneme"/>
    <property type="evidence" value="ECO:0007669"/>
    <property type="project" value="UniProtKB-SubCell"/>
</dbReference>
<dbReference type="SUPFAM" id="SSF48452">
    <property type="entry name" value="TPR-like"/>
    <property type="match status" value="1"/>
</dbReference>
<evidence type="ECO:0000256" key="4">
    <source>
        <dbReference type="ARBA" id="ARBA00022803"/>
    </source>
</evidence>
<dbReference type="PANTHER" id="PTHR23040">
    <property type="match status" value="1"/>
</dbReference>
<keyword evidence="3" id="KW-0677">Repeat</keyword>
<name>A0AAV6UT65_9ARAC</name>
<evidence type="ECO:0000256" key="3">
    <source>
        <dbReference type="ARBA" id="ARBA00022737"/>
    </source>
</evidence>
<dbReference type="Pfam" id="PF13414">
    <property type="entry name" value="TPR_11"/>
    <property type="match status" value="1"/>
</dbReference>
<keyword evidence="6" id="KW-0966">Cell projection</keyword>
<dbReference type="AlphaFoldDB" id="A0AAV6UT65"/>
<dbReference type="PROSITE" id="PS50293">
    <property type="entry name" value="TPR_REGION"/>
    <property type="match status" value="1"/>
</dbReference>
<evidence type="ECO:0000313" key="11">
    <source>
        <dbReference type="Proteomes" id="UP000827092"/>
    </source>
</evidence>
<evidence type="ECO:0000313" key="10">
    <source>
        <dbReference type="EMBL" id="KAG8187536.1"/>
    </source>
</evidence>
<organism evidence="10 11">
    <name type="scientific">Oedothorax gibbosus</name>
    <dbReference type="NCBI Taxonomy" id="931172"/>
    <lineage>
        <taxon>Eukaryota</taxon>
        <taxon>Metazoa</taxon>
        <taxon>Ecdysozoa</taxon>
        <taxon>Arthropoda</taxon>
        <taxon>Chelicerata</taxon>
        <taxon>Arachnida</taxon>
        <taxon>Araneae</taxon>
        <taxon>Araneomorphae</taxon>
        <taxon>Entelegynae</taxon>
        <taxon>Araneoidea</taxon>
        <taxon>Linyphiidae</taxon>
        <taxon>Erigoninae</taxon>
        <taxon>Oedothorax</taxon>
    </lineage>
</organism>
<evidence type="ECO:0000256" key="7">
    <source>
        <dbReference type="ARBA" id="ARBA00034139"/>
    </source>
</evidence>
<dbReference type="InterPro" id="IPR011990">
    <property type="entry name" value="TPR-like_helical_dom_sf"/>
</dbReference>
<keyword evidence="2" id="KW-0963">Cytoplasm</keyword>
<evidence type="ECO:0000256" key="6">
    <source>
        <dbReference type="ARBA" id="ARBA00023273"/>
    </source>
</evidence>
<dbReference type="PANTHER" id="PTHR23040:SF1">
    <property type="entry name" value="OUTER DYNEIN ARM-DOCKING COMPLEX SUBUNIT 4"/>
    <property type="match status" value="1"/>
</dbReference>
<evidence type="ECO:0000256" key="8">
    <source>
        <dbReference type="ARBA" id="ARBA00034143"/>
    </source>
</evidence>
<keyword evidence="4 9" id="KW-0802">TPR repeat</keyword>
<dbReference type="InterPro" id="IPR040111">
    <property type="entry name" value="ODAD4"/>
</dbReference>
<dbReference type="Proteomes" id="UP000827092">
    <property type="component" value="Unassembled WGS sequence"/>
</dbReference>
<keyword evidence="11" id="KW-1185">Reference proteome</keyword>
<evidence type="ECO:0000256" key="2">
    <source>
        <dbReference type="ARBA" id="ARBA00022490"/>
    </source>
</evidence>
<dbReference type="PROSITE" id="PS50005">
    <property type="entry name" value="TPR"/>
    <property type="match status" value="1"/>
</dbReference>
<keyword evidence="5" id="KW-0206">Cytoskeleton</keyword>
<evidence type="ECO:0000256" key="5">
    <source>
        <dbReference type="ARBA" id="ARBA00023212"/>
    </source>
</evidence>
<feature type="repeat" description="TPR" evidence="9">
    <location>
        <begin position="1"/>
        <end position="32"/>
    </location>
</feature>
<accession>A0AAV6UT65</accession>
<evidence type="ECO:0000256" key="1">
    <source>
        <dbReference type="ARBA" id="ARBA00004430"/>
    </source>
</evidence>
<reference evidence="10 11" key="1">
    <citation type="journal article" date="2022" name="Nat. Ecol. Evol.">
        <title>A masculinizing supergene underlies an exaggerated male reproductive morph in a spider.</title>
        <authorList>
            <person name="Hendrickx F."/>
            <person name="De Corte Z."/>
            <person name="Sonet G."/>
            <person name="Van Belleghem S.M."/>
            <person name="Kostlbacher S."/>
            <person name="Vangestel C."/>
        </authorList>
    </citation>
    <scope>NUCLEOTIDE SEQUENCE [LARGE SCALE GENOMIC DNA]</scope>
    <source>
        <strain evidence="10">W744_W776</strain>
    </source>
</reference>
<dbReference type="SMART" id="SM00028">
    <property type="entry name" value="TPR"/>
    <property type="match status" value="5"/>
</dbReference>
<dbReference type="EMBL" id="JAFNEN010000268">
    <property type="protein sequence ID" value="KAG8187536.1"/>
    <property type="molecule type" value="Genomic_DNA"/>
</dbReference>
<comment type="caution">
    <text evidence="10">The sequence shown here is derived from an EMBL/GenBank/DDBJ whole genome shotgun (WGS) entry which is preliminary data.</text>
</comment>
<dbReference type="InterPro" id="IPR019734">
    <property type="entry name" value="TPR_rpt"/>
</dbReference>
<dbReference type="Gene3D" id="1.25.40.10">
    <property type="entry name" value="Tetratricopeptide repeat domain"/>
    <property type="match status" value="2"/>
</dbReference>
<sequence length="424" mass="49348">MYYAEGVKYHQLGKYNLALKNYETALKIDPASVKTLLKRSKAYVELQEYTMARKDAMTALDIAPSSSAASLMKGRCEYLMGDFERGFRTFSRGLETNPGSKKLRLCRQLCEETIMNSMRQQSDEKINDRDLKSLRDWKKNDCSRVFRRYSEDKKLFEDILMDEDMKNVHVICKDGLNFIDKSEQCFRMQNPKHIRKKPSLKRQPIPSKNESLIQYISSIIRRCKNYLQRELASHCISECLKLLKFFDSHPESLSHGKIKFKADVVHLQGLAYEMKKEDSTSLKLFENELELAKSNNLVHCELRAFHHLGRLYVKQGKLAKACDCVIDIQKSLNSNQMINYYNEYASSYVNETVKGDDNAELVEIKDARVWAQNFKYELRATIKTAVIEPVEQFLIDIYNDELRTMHVNDSVMNGFEFSQSIVIC</sequence>
<evidence type="ECO:0000256" key="9">
    <source>
        <dbReference type="PROSITE-ProRule" id="PRU00339"/>
    </source>
</evidence>
<gene>
    <name evidence="10" type="ORF">JTE90_008423</name>
</gene>
<comment type="subcellular location">
    <subcellularLocation>
        <location evidence="1">Cytoplasm</location>
        <location evidence="1">Cytoskeleton</location>
        <location evidence="1">Cilium axoneme</location>
    </subcellularLocation>
</comment>
<proteinExistence type="predicted"/>
<protein>
    <recommendedName>
        <fullName evidence="7">Outer dynein arm-docking complex subunit 4</fullName>
    </recommendedName>
    <alternativeName>
        <fullName evidence="8">Tetratricopeptide repeat protein 25</fullName>
    </alternativeName>
</protein>